<evidence type="ECO:0000313" key="3">
    <source>
        <dbReference type="Proteomes" id="UP000199614"/>
    </source>
</evidence>
<name>A0A1I4XWA1_PSUAM</name>
<keyword evidence="3" id="KW-1185">Reference proteome</keyword>
<evidence type="ECO:0008006" key="4">
    <source>
        <dbReference type="Google" id="ProtNLM"/>
    </source>
</evidence>
<reference evidence="2 3" key="1">
    <citation type="submission" date="2016-10" db="EMBL/GenBank/DDBJ databases">
        <authorList>
            <person name="de Groot N.N."/>
        </authorList>
    </citation>
    <scope>NUCLEOTIDE SEQUENCE [LARGE SCALE GENOMIC DNA]</scope>
    <source>
        <strain evidence="2 3">CGMCC 4.1877</strain>
    </source>
</reference>
<dbReference type="Proteomes" id="UP000199614">
    <property type="component" value="Unassembled WGS sequence"/>
</dbReference>
<protein>
    <recommendedName>
        <fullName evidence="4">2-keto-4-pentenoate hydratase/2-oxohepta-3-ene-1,7-dioic acid hydratase (Catechol pathway)</fullName>
    </recommendedName>
</protein>
<feature type="region of interest" description="Disordered" evidence="1">
    <location>
        <begin position="105"/>
        <end position="140"/>
    </location>
</feature>
<sequence length="140" mass="15029">MHGPAWSLVTYHEGDVGKPRTGMLTDGVVRQVPEAIAGRPLLDVLRDWDAVVPTLHALAPEDGEVVADAVLLAPLRYPAKVLCAGANYYGHLEWASDVPSGCVLTSSSSRRRRQSSGRGRRSCFRHAKGAGSTGRPSSPW</sequence>
<dbReference type="STRING" id="260086.SAMN05216207_101222"/>
<gene>
    <name evidence="2" type="ORF">SAMN05216207_101222</name>
</gene>
<evidence type="ECO:0000313" key="2">
    <source>
        <dbReference type="EMBL" id="SFN30057.1"/>
    </source>
</evidence>
<dbReference type="EMBL" id="FOUY01000012">
    <property type="protein sequence ID" value="SFN30057.1"/>
    <property type="molecule type" value="Genomic_DNA"/>
</dbReference>
<organism evidence="2 3">
    <name type="scientific">Pseudonocardia ammonioxydans</name>
    <dbReference type="NCBI Taxonomy" id="260086"/>
    <lineage>
        <taxon>Bacteria</taxon>
        <taxon>Bacillati</taxon>
        <taxon>Actinomycetota</taxon>
        <taxon>Actinomycetes</taxon>
        <taxon>Pseudonocardiales</taxon>
        <taxon>Pseudonocardiaceae</taxon>
        <taxon>Pseudonocardia</taxon>
    </lineage>
</organism>
<dbReference type="AlphaFoldDB" id="A0A1I4XWA1"/>
<evidence type="ECO:0000256" key="1">
    <source>
        <dbReference type="SAM" id="MobiDB-lite"/>
    </source>
</evidence>
<accession>A0A1I4XWA1</accession>
<feature type="compositionally biased region" description="Basic residues" evidence="1">
    <location>
        <begin position="109"/>
        <end position="128"/>
    </location>
</feature>
<dbReference type="RefSeq" id="WP_245773501.1">
    <property type="nucleotide sequence ID" value="NZ_FOUY01000012.1"/>
</dbReference>
<proteinExistence type="predicted"/>